<dbReference type="AlphaFoldDB" id="A0A382LG38"/>
<dbReference type="NCBIfam" id="TIGR04183">
    <property type="entry name" value="Por_Secre_tail"/>
    <property type="match status" value="1"/>
</dbReference>
<gene>
    <name evidence="2" type="ORF">METZ01_LOCUS286926</name>
</gene>
<evidence type="ECO:0000313" key="2">
    <source>
        <dbReference type="EMBL" id="SVC34072.1"/>
    </source>
</evidence>
<accession>A0A382LG38</accession>
<sequence length="64" mass="7053">PAEMEVHVAIHDMLGREIVELANGVYSTGNYELQWDAGNHASGIYFVKMIAGGQAHIQKLMLVK</sequence>
<dbReference type="InterPro" id="IPR026444">
    <property type="entry name" value="Secre_tail"/>
</dbReference>
<feature type="domain" description="Secretion system C-terminal sorting" evidence="1">
    <location>
        <begin position="5"/>
        <end position="61"/>
    </location>
</feature>
<evidence type="ECO:0000259" key="1">
    <source>
        <dbReference type="Pfam" id="PF18962"/>
    </source>
</evidence>
<name>A0A382LG38_9ZZZZ</name>
<dbReference type="EMBL" id="UINC01086009">
    <property type="protein sequence ID" value="SVC34072.1"/>
    <property type="molecule type" value="Genomic_DNA"/>
</dbReference>
<reference evidence="2" key="1">
    <citation type="submission" date="2018-05" db="EMBL/GenBank/DDBJ databases">
        <authorList>
            <person name="Lanie J.A."/>
            <person name="Ng W.-L."/>
            <person name="Kazmierczak K.M."/>
            <person name="Andrzejewski T.M."/>
            <person name="Davidsen T.M."/>
            <person name="Wayne K.J."/>
            <person name="Tettelin H."/>
            <person name="Glass J.I."/>
            <person name="Rusch D."/>
            <person name="Podicherti R."/>
            <person name="Tsui H.-C.T."/>
            <person name="Winkler M.E."/>
        </authorList>
    </citation>
    <scope>NUCLEOTIDE SEQUENCE</scope>
</reference>
<protein>
    <recommendedName>
        <fullName evidence="1">Secretion system C-terminal sorting domain-containing protein</fullName>
    </recommendedName>
</protein>
<proteinExistence type="predicted"/>
<organism evidence="2">
    <name type="scientific">marine metagenome</name>
    <dbReference type="NCBI Taxonomy" id="408172"/>
    <lineage>
        <taxon>unclassified sequences</taxon>
        <taxon>metagenomes</taxon>
        <taxon>ecological metagenomes</taxon>
    </lineage>
</organism>
<dbReference type="Gene3D" id="2.60.40.4070">
    <property type="match status" value="1"/>
</dbReference>
<dbReference type="Pfam" id="PF18962">
    <property type="entry name" value="Por_Secre_tail"/>
    <property type="match status" value="1"/>
</dbReference>
<feature type="non-terminal residue" evidence="2">
    <location>
        <position position="1"/>
    </location>
</feature>